<dbReference type="Gene3D" id="3.30.930.10">
    <property type="entry name" value="Bira Bifunctional Protein, Domain 2"/>
    <property type="match status" value="1"/>
</dbReference>
<dbReference type="InterPro" id="IPR027031">
    <property type="entry name" value="Gly-tRNA_synthase/POLG2"/>
</dbReference>
<keyword evidence="7" id="KW-0030">Aminoacyl-tRNA synthetase</keyword>
<evidence type="ECO:0000256" key="5">
    <source>
        <dbReference type="ARBA" id="ARBA00022840"/>
    </source>
</evidence>
<dbReference type="InterPro" id="IPR045864">
    <property type="entry name" value="aa-tRNA-synth_II/BPL/LPL"/>
</dbReference>
<evidence type="ECO:0000313" key="8">
    <source>
        <dbReference type="WBParaSite" id="GPUH_0001816601-mRNA-1"/>
    </source>
</evidence>
<keyword evidence="6" id="KW-0648">Protein biosynthesis</keyword>
<dbReference type="Gene3D" id="3.30.720.200">
    <property type="match status" value="1"/>
</dbReference>
<name>A0A183EB00_9BILA</name>
<evidence type="ECO:0000256" key="2">
    <source>
        <dbReference type="ARBA" id="ARBA00022490"/>
    </source>
</evidence>
<reference evidence="8" key="1">
    <citation type="submission" date="2016-06" db="UniProtKB">
        <authorList>
            <consortium name="WormBaseParasite"/>
        </authorList>
    </citation>
    <scope>IDENTIFICATION</scope>
</reference>
<dbReference type="GO" id="GO:0004820">
    <property type="term" value="F:glycine-tRNA ligase activity"/>
    <property type="evidence" value="ECO:0007669"/>
    <property type="project" value="TreeGrafter"/>
</dbReference>
<evidence type="ECO:0000256" key="4">
    <source>
        <dbReference type="ARBA" id="ARBA00022741"/>
    </source>
</evidence>
<dbReference type="PANTHER" id="PTHR10745:SF0">
    <property type="entry name" value="GLYCINE--TRNA LIGASE"/>
    <property type="match status" value="1"/>
</dbReference>
<dbReference type="PANTHER" id="PTHR10745">
    <property type="entry name" value="GLYCYL-TRNA SYNTHETASE/DNA POLYMERASE SUBUNIT GAMMA-2"/>
    <property type="match status" value="1"/>
</dbReference>
<dbReference type="GO" id="GO:0005524">
    <property type="term" value="F:ATP binding"/>
    <property type="evidence" value="ECO:0007669"/>
    <property type="project" value="UniProtKB-KW"/>
</dbReference>
<keyword evidence="2" id="KW-0963">Cytoplasm</keyword>
<proteinExistence type="predicted"/>
<accession>A0A183EB00</accession>
<comment type="subcellular location">
    <subcellularLocation>
        <location evidence="1">Cytoplasm</location>
    </subcellularLocation>
</comment>
<dbReference type="AlphaFoldDB" id="A0A183EB00"/>
<dbReference type="SUPFAM" id="SSF55681">
    <property type="entry name" value="Class II aaRS and biotin synthetases"/>
    <property type="match status" value="1"/>
</dbReference>
<keyword evidence="3" id="KW-0436">Ligase</keyword>
<dbReference type="GO" id="GO:0070150">
    <property type="term" value="P:mitochondrial glycyl-tRNA aminoacylation"/>
    <property type="evidence" value="ECO:0007669"/>
    <property type="project" value="TreeGrafter"/>
</dbReference>
<evidence type="ECO:0000256" key="3">
    <source>
        <dbReference type="ARBA" id="ARBA00022598"/>
    </source>
</evidence>
<protein>
    <submittedName>
        <fullName evidence="8">SUI1 domain-containing protein</fullName>
    </submittedName>
</protein>
<evidence type="ECO:0000256" key="1">
    <source>
        <dbReference type="ARBA" id="ARBA00004496"/>
    </source>
</evidence>
<keyword evidence="4" id="KW-0547">Nucleotide-binding</keyword>
<dbReference type="WBParaSite" id="GPUH_0001816601-mRNA-1">
    <property type="protein sequence ID" value="GPUH_0001816601-mRNA-1"/>
    <property type="gene ID" value="GPUH_0001816601"/>
</dbReference>
<evidence type="ECO:0000256" key="7">
    <source>
        <dbReference type="ARBA" id="ARBA00023146"/>
    </source>
</evidence>
<evidence type="ECO:0000256" key="6">
    <source>
        <dbReference type="ARBA" id="ARBA00022917"/>
    </source>
</evidence>
<dbReference type="GO" id="GO:0005739">
    <property type="term" value="C:mitochondrion"/>
    <property type="evidence" value="ECO:0007669"/>
    <property type="project" value="TreeGrafter"/>
</dbReference>
<dbReference type="FunFam" id="3.30.720.200:FF:000001">
    <property type="entry name" value="Glycine--tRNA ligase 2"/>
    <property type="match status" value="1"/>
</dbReference>
<keyword evidence="5" id="KW-0067">ATP-binding</keyword>
<organism evidence="8">
    <name type="scientific">Gongylonema pulchrum</name>
    <dbReference type="NCBI Taxonomy" id="637853"/>
    <lineage>
        <taxon>Eukaryota</taxon>
        <taxon>Metazoa</taxon>
        <taxon>Ecdysozoa</taxon>
        <taxon>Nematoda</taxon>
        <taxon>Chromadorea</taxon>
        <taxon>Rhabditida</taxon>
        <taxon>Spirurina</taxon>
        <taxon>Spiruromorpha</taxon>
        <taxon>Spiruroidea</taxon>
        <taxon>Gongylonematidae</taxon>
        <taxon>Gongylonema</taxon>
    </lineage>
</organism>
<sequence>LVRVGVDAQRLRFRQHLSNEMAHYACDCWDAEILTSYGWIECVGVADRACYDLMQHSKATGEKLVAEKVLSEPKTVQVVEAIPNKAAIGKNYKTEAKQIFAKLEQLSADEVETLEKQIVSTGVVKLTCGTKEVELQKDFITIKRYEKKCDTRMFY</sequence>